<evidence type="ECO:0008006" key="4">
    <source>
        <dbReference type="Google" id="ProtNLM"/>
    </source>
</evidence>
<dbReference type="Pfam" id="PF16868">
    <property type="entry name" value="NMT1_3"/>
    <property type="match status" value="1"/>
</dbReference>
<dbReference type="SUPFAM" id="SSF53850">
    <property type="entry name" value="Periplasmic binding protein-like II"/>
    <property type="match status" value="1"/>
</dbReference>
<dbReference type="STRING" id="966.BTA35_0211505"/>
<dbReference type="PANTHER" id="PTHR42941">
    <property type="entry name" value="SLL1037 PROTEIN"/>
    <property type="match status" value="1"/>
</dbReference>
<keyword evidence="1" id="KW-0732">Signal</keyword>
<dbReference type="Gene3D" id="3.40.190.10">
    <property type="entry name" value="Periplasmic binding protein-like II"/>
    <property type="match status" value="2"/>
</dbReference>
<feature type="chain" id="PRO_5010541594" description="C4-dicarboxylate ABC transporter substrate-binding protein" evidence="1">
    <location>
        <begin position="24"/>
        <end position="319"/>
    </location>
</feature>
<dbReference type="InterPro" id="IPR011852">
    <property type="entry name" value="TRAP_TAXI"/>
</dbReference>
<gene>
    <name evidence="2" type="ORF">BTA35_0211505</name>
</gene>
<reference evidence="2" key="1">
    <citation type="submission" date="2017-02" db="EMBL/GenBank/DDBJ databases">
        <title>Draft Genome Sequence of the Salt Water Bacterium Oceanospirillum linum ATCC 11336.</title>
        <authorList>
            <person name="Trachtenberg A.M."/>
            <person name="Carney J.G."/>
            <person name="Linnane J.D."/>
            <person name="Rheaume B.A."/>
            <person name="Pitts N.L."/>
            <person name="Mykles D.L."/>
            <person name="Maclea K.S."/>
        </authorList>
    </citation>
    <scope>NUCLEOTIDE SEQUENCE [LARGE SCALE GENOMIC DNA]</scope>
    <source>
        <strain evidence="2">ATCC 11336</strain>
    </source>
</reference>
<comment type="caution">
    <text evidence="2">The sequence shown here is derived from an EMBL/GenBank/DDBJ whole genome shotgun (WGS) entry which is preliminary data.</text>
</comment>
<evidence type="ECO:0000313" key="3">
    <source>
        <dbReference type="Proteomes" id="UP000190064"/>
    </source>
</evidence>
<dbReference type="CDD" id="cd13568">
    <property type="entry name" value="PBP2_TAXI_TRAP_like_3"/>
    <property type="match status" value="1"/>
</dbReference>
<dbReference type="Proteomes" id="UP000190064">
    <property type="component" value="Unassembled WGS sequence"/>
</dbReference>
<feature type="signal peptide" evidence="1">
    <location>
        <begin position="1"/>
        <end position="23"/>
    </location>
</feature>
<dbReference type="NCBIfam" id="TIGR02122">
    <property type="entry name" value="TRAP_TAXI"/>
    <property type="match status" value="1"/>
</dbReference>
<sequence>MRRFLYKCLAGILLVITPVTVIADEPSFITVGTGDITGVYYPVGGAICRLLNKELDRHGIRCVVESTPGSAYNLKALRRGSLDLAIVQSDWLFHATRGSSIYTAAGADTDLRSLLTLHTEDFTIVVRSDSGIDSLEDLRGKRVNLGDPGSGQRNTMDLVLSELGWSYSDLEDVGELQASEMPLALCSGQIDAFIYYVGHPNTSVGEATTFCDSRLIPLPQTLIKRFSEKYPFYRAGEIKGGLYRGNPSDIDTFQLSAVLVANKKLPNNIASELLRVINENFEEFRNMHPALNALNKRSVFTRVGHFAPVHPAVEQYPEQ</sequence>
<organism evidence="2 3">
    <name type="scientific">Oceanospirillum linum</name>
    <dbReference type="NCBI Taxonomy" id="966"/>
    <lineage>
        <taxon>Bacteria</taxon>
        <taxon>Pseudomonadati</taxon>
        <taxon>Pseudomonadota</taxon>
        <taxon>Gammaproteobacteria</taxon>
        <taxon>Oceanospirillales</taxon>
        <taxon>Oceanospirillaceae</taxon>
        <taxon>Oceanospirillum</taxon>
    </lineage>
</organism>
<dbReference type="AlphaFoldDB" id="A0A1T1HAS1"/>
<keyword evidence="3" id="KW-1185">Reference proteome</keyword>
<evidence type="ECO:0000256" key="1">
    <source>
        <dbReference type="SAM" id="SignalP"/>
    </source>
</evidence>
<evidence type="ECO:0000313" key="2">
    <source>
        <dbReference type="EMBL" id="OOV86912.1"/>
    </source>
</evidence>
<dbReference type="EMBL" id="MTSD02000004">
    <property type="protein sequence ID" value="OOV86912.1"/>
    <property type="molecule type" value="Genomic_DNA"/>
</dbReference>
<accession>A0A1T1HAS1</accession>
<proteinExistence type="predicted"/>
<protein>
    <recommendedName>
        <fullName evidence="4">C4-dicarboxylate ABC transporter substrate-binding protein</fullName>
    </recommendedName>
</protein>
<name>A0A1T1HAS1_OCELI</name>
<dbReference type="RefSeq" id="WP_078319964.1">
    <property type="nucleotide sequence ID" value="NZ_FXTS01000005.1"/>
</dbReference>
<dbReference type="PANTHER" id="PTHR42941:SF1">
    <property type="entry name" value="SLL1037 PROTEIN"/>
    <property type="match status" value="1"/>
</dbReference>